<dbReference type="InterPro" id="IPR032675">
    <property type="entry name" value="LRR_dom_sf"/>
</dbReference>
<dbReference type="Gene3D" id="3.80.10.10">
    <property type="entry name" value="Ribonuclease Inhibitor"/>
    <property type="match status" value="1"/>
</dbReference>
<accession>Q245N2</accession>
<dbReference type="InParanoid" id="Q245N2"/>
<dbReference type="RefSeq" id="XP_001023846.2">
    <property type="nucleotide sequence ID" value="XM_001023846.2"/>
</dbReference>
<evidence type="ECO:0000313" key="2">
    <source>
        <dbReference type="Proteomes" id="UP000009168"/>
    </source>
</evidence>
<dbReference type="OrthoDB" id="298642at2759"/>
<dbReference type="KEGG" id="tet:TTHERM_00247170"/>
<keyword evidence="2" id="KW-1185">Reference proteome</keyword>
<dbReference type="SUPFAM" id="SSF52047">
    <property type="entry name" value="RNI-like"/>
    <property type="match status" value="1"/>
</dbReference>
<gene>
    <name evidence="1" type="ORF">TTHERM_00247170</name>
</gene>
<dbReference type="Proteomes" id="UP000009168">
    <property type="component" value="Unassembled WGS sequence"/>
</dbReference>
<organism evidence="1 2">
    <name type="scientific">Tetrahymena thermophila (strain SB210)</name>
    <dbReference type="NCBI Taxonomy" id="312017"/>
    <lineage>
        <taxon>Eukaryota</taxon>
        <taxon>Sar</taxon>
        <taxon>Alveolata</taxon>
        <taxon>Ciliophora</taxon>
        <taxon>Intramacronucleata</taxon>
        <taxon>Oligohymenophorea</taxon>
        <taxon>Hymenostomatida</taxon>
        <taxon>Tetrahymenina</taxon>
        <taxon>Tetrahymenidae</taxon>
        <taxon>Tetrahymena</taxon>
    </lineage>
</organism>
<name>Q245N2_TETTS</name>
<dbReference type="EMBL" id="GG662474">
    <property type="protein sequence ID" value="EAS03601.2"/>
    <property type="molecule type" value="Genomic_DNA"/>
</dbReference>
<dbReference type="HOGENOM" id="CLU_276653_0_0_1"/>
<sequence>MTSINQIQKKLIDQKVFQDDAIIVQMFQVMQNNCQNYMDVKLIGYGYQSFSLSALNQITQQRIILNIQKICQKTYEQYSNQFKQTLQVLISQYNSNKANYDIIIMQEQEHCEEQLLKIFTNLEFDLVDTIDQEYYKFVKKINQGNKQLGSQEIKYLILNNDQLDVLLNKLNNYTNLSTLILDFSYCSITNQKLIIISQHLKELKSIKELSINVSSNKINQFDQLLQTVTELYQLEILNLNLGQNSYEKIGNNENILFSKLVYLKSLTLTFNQLNRVTNQTILSIFNSLKDCKQLTQFCLGLIQINLNNYINQIPNIIQSMQKLTVLNLQLGNTRLDPIMFSYLLLNISKCVNLTKLNLYLQENGLNSNFSNQLKDTLSQIEHLKDLTLLLFFNQLNFEDKVLICKEIIQCKRLVNLCVDIRSQKNAEQLFQLQDQEIQQLLSARRVDSIWRPMMLENIQNVNNYLQVSSMYIMHDYDGMLYLTNRIIDNSTFLSLFDIQSNLSSQFDIKQSDYYESTMICQRRLKYESKDPNSNSKRTKYSFIKNVVTVIDKVPSFEVLKSLNPLKKYQNINTFTILNVVKIYEQSQTSENQTQANLSQRFLQNDSNNQNISFQENFAEYVNEIKIDENFIENFKQICFSSDSLVLLESFQNLFIVLKFTTQNIFSQNESTSLLNLNQQIQNFLRIKNYRALGVCYNNIGVIHYNCSRYQEALENFQNSIVYAKYELGLYSSDSIGKQFMKRIELGASILRRSMAQNSLKDSQQINKQFQKIRTTIFQNNIFQGDLIQNQNNSDKDQLYWNLFNRNLNFLKAFNSFIVKSQQNGLLEIFSEVSLQNTSISQIYLPHSNKRQMYNYCSIITGYFNQSQFGEAKIILEKLKYLYIKNIKNKTQNIDSQTNQFINNLMDFSNREKGDGTSIQDDQNLFNPLKRRKSRIKKTQFYLTSELQDGNFLNSILSQESKNCYQSEQDLKQFNSYRWKSFSEQNKNIIKISKMQNLDDYKDYIKHLIGQSNKQQQMSEQLKCFTFYQVRKQNDSQKIARYEFSSDIYFQYYSIYMAQYLIKHKDYYNAALILNNSLENCKYYLPHLKKQVIQSLHNIFLKNKLFSIEFEYFKNKYDTVIHSNIGAYIVVACKDQYFNKKAFGLLSDLTNDILYKQDDRFGVVQYCFQEKTFKQLISATNVKIYKSNPRLFDVIYKNILVQSVIQKQQPILKSLSIQYDRNSIKRTASIYQTSKFKKQQVNQENSQINQIQIIDVVKVQNTPYKKSFQLQREQSFDISNLNHNQQKQSKLRQLEKQEISKSIYSQNYFQKSLYITQQDSNNKLINNSLRDLIQQPNAQKQNFSLQQPSLSHIFSQKNLMLDGQNSIFKSDIEITEKKQNILIPMQNEQTVQKKSILQNKQIDNFTTTNVTNPSEQKNQEVGLINQEQEQFNSTQLKSQECEDIYSENFDQEHDEFFPLFHTQINRNIASHLNKNEETKYEIDKTILNSNNLNNYQSLSQKFQILSQSQYVDEALDKKNQEKNQNTSGLQLELLVLIQNETQSLEEFSDHSNIYINSKIVISFFNSEEKLLQYIYNQREHVKNYQYPMIYEYF</sequence>
<proteinExistence type="predicted"/>
<reference evidence="2" key="1">
    <citation type="journal article" date="2006" name="PLoS Biol.">
        <title>Macronuclear genome sequence of the ciliate Tetrahymena thermophila, a model eukaryote.</title>
        <authorList>
            <person name="Eisen J.A."/>
            <person name="Coyne R.S."/>
            <person name="Wu M."/>
            <person name="Wu D."/>
            <person name="Thiagarajan M."/>
            <person name="Wortman J.R."/>
            <person name="Badger J.H."/>
            <person name="Ren Q."/>
            <person name="Amedeo P."/>
            <person name="Jones K.M."/>
            <person name="Tallon L.J."/>
            <person name="Delcher A.L."/>
            <person name="Salzberg S.L."/>
            <person name="Silva J.C."/>
            <person name="Haas B.J."/>
            <person name="Majoros W.H."/>
            <person name="Farzad M."/>
            <person name="Carlton J.M."/>
            <person name="Smith R.K. Jr."/>
            <person name="Garg J."/>
            <person name="Pearlman R.E."/>
            <person name="Karrer K.M."/>
            <person name="Sun L."/>
            <person name="Manning G."/>
            <person name="Elde N.C."/>
            <person name="Turkewitz A.P."/>
            <person name="Asai D.J."/>
            <person name="Wilkes D.E."/>
            <person name="Wang Y."/>
            <person name="Cai H."/>
            <person name="Collins K."/>
            <person name="Stewart B.A."/>
            <person name="Lee S.R."/>
            <person name="Wilamowska K."/>
            <person name="Weinberg Z."/>
            <person name="Ruzzo W.L."/>
            <person name="Wloga D."/>
            <person name="Gaertig J."/>
            <person name="Frankel J."/>
            <person name="Tsao C.-C."/>
            <person name="Gorovsky M.A."/>
            <person name="Keeling P.J."/>
            <person name="Waller R.F."/>
            <person name="Patron N.J."/>
            <person name="Cherry J.M."/>
            <person name="Stover N.A."/>
            <person name="Krieger C.J."/>
            <person name="del Toro C."/>
            <person name="Ryder H.F."/>
            <person name="Williamson S.C."/>
            <person name="Barbeau R.A."/>
            <person name="Hamilton E.P."/>
            <person name="Orias E."/>
        </authorList>
    </citation>
    <scope>NUCLEOTIDE SEQUENCE [LARGE SCALE GENOMIC DNA]</scope>
    <source>
        <strain evidence="2">SB210</strain>
    </source>
</reference>
<dbReference type="GeneID" id="7844514"/>
<protein>
    <recommendedName>
        <fullName evidence="3">Tetratricopeptide repeat protein</fullName>
    </recommendedName>
</protein>
<evidence type="ECO:0008006" key="3">
    <source>
        <dbReference type="Google" id="ProtNLM"/>
    </source>
</evidence>
<evidence type="ECO:0000313" key="1">
    <source>
        <dbReference type="EMBL" id="EAS03601.2"/>
    </source>
</evidence>